<feature type="transmembrane region" description="Helical" evidence="5">
    <location>
        <begin position="417"/>
        <end position="437"/>
    </location>
</feature>
<evidence type="ECO:0000313" key="7">
    <source>
        <dbReference type="Proteomes" id="UP000002640"/>
    </source>
</evidence>
<feature type="transmembrane region" description="Helical" evidence="5">
    <location>
        <begin position="317"/>
        <end position="337"/>
    </location>
</feature>
<dbReference type="InterPro" id="IPR002293">
    <property type="entry name" value="AA/rel_permease1"/>
</dbReference>
<feature type="transmembrane region" description="Helical" evidence="5">
    <location>
        <begin position="199"/>
        <end position="219"/>
    </location>
</feature>
<keyword evidence="2 5" id="KW-0812">Transmembrane</keyword>
<feature type="transmembrane region" description="Helical" evidence="5">
    <location>
        <begin position="838"/>
        <end position="857"/>
    </location>
</feature>
<feature type="transmembrane region" description="Helical" evidence="5">
    <location>
        <begin position="168"/>
        <end position="193"/>
    </location>
</feature>
<feature type="transmembrane region" description="Helical" evidence="5">
    <location>
        <begin position="443"/>
        <end position="463"/>
    </location>
</feature>
<evidence type="ECO:0008006" key="8">
    <source>
        <dbReference type="Google" id="ProtNLM"/>
    </source>
</evidence>
<evidence type="ECO:0000313" key="6">
    <source>
        <dbReference type="EMBL" id="EGZ14171.1"/>
    </source>
</evidence>
<evidence type="ECO:0000256" key="4">
    <source>
        <dbReference type="ARBA" id="ARBA00023136"/>
    </source>
</evidence>
<feature type="transmembrane region" description="Helical" evidence="5">
    <location>
        <begin position="501"/>
        <end position="520"/>
    </location>
</feature>
<dbReference type="Pfam" id="PF13520">
    <property type="entry name" value="AA_permease_2"/>
    <property type="match status" value="1"/>
</dbReference>
<dbReference type="OMA" id="SFRFIYE"/>
<feature type="transmembrane region" description="Helical" evidence="5">
    <location>
        <begin position="900"/>
        <end position="919"/>
    </location>
</feature>
<proteinExistence type="predicted"/>
<feature type="transmembrane region" description="Helical" evidence="5">
    <location>
        <begin position="733"/>
        <end position="754"/>
    </location>
</feature>
<dbReference type="RefSeq" id="XP_009531600.1">
    <property type="nucleotide sequence ID" value="XM_009533305.1"/>
</dbReference>
<dbReference type="Pfam" id="PF03530">
    <property type="entry name" value="SK_channel"/>
    <property type="match status" value="1"/>
</dbReference>
<dbReference type="Gene3D" id="1.20.1740.10">
    <property type="entry name" value="Amino acid/polyamine transporter I"/>
    <property type="match status" value="1"/>
</dbReference>
<feature type="transmembrane region" description="Helical" evidence="5">
    <location>
        <begin position="226"/>
        <end position="250"/>
    </location>
</feature>
<evidence type="ECO:0000256" key="2">
    <source>
        <dbReference type="ARBA" id="ARBA00022692"/>
    </source>
</evidence>
<sequence>MTEPNPTGALLAPSPTAVYREASSPKLAVCSVDSSRALNLRRRKIEIEVVDNGPRGPAWQFPGFGTSEHVQAPQNELADIQVELNQPRKLLGELPATAICGNDILSSVLYSASSVAAKSGKLMPIPLLMVSAVLFSFRFIYEEVVTAIPLNGGTYNALLNTTSKRTAAVAACLSILSYVATGVVSATSGVHYLNNQVEIPIVSCTIVLLGAFALLSAMGTAESSRVAVVIFLHHILVLSILFVSCIVYGVQHTYVFKDNMKTELPEVDFAGSMLDGNVFTSIFFGFGASMLGITGFESSSNYVEEQQPGVFRKTLRNMWALVTFFNIGLAVGILAVLPLEGDDGIYAHGEALLARVGHVAVGSWFETWVCVDAFVVLCGAVLTSYVGICGLVERLSNDRVLPAFLAKKNKLRGTSHYIIGIYFFLSSSLVLILNADATTVNGVYTYAFLGLMAMFSCACMLLKGKRSEIPRDIQASWAVVSLGFLLVVVGIFANLLGDPSVLMYFAIYFIAVMLVMFVMFERVTILRVVLAVLKSVAPSRFGKEAFIGMADDGTPEVEHTGARGGRTIARTIVSIRETPIVFFCKVPDLTIINKAIIYVRRNEQTHTLRIVHVFSDEEAVAPVLTSFREMAALFDSMYPKIRVDFVSVRGEFGPAMIEWLSRSMKVPRNMMFITQPDILSAERVSAAGQFRHRRRYELTSCLAGLLGIALMLVECEIVERGQDLSAPSETWVQVLKSCVLGSTVLLDVLLVLRYRCDGQVNQLQSSIPSRRHKFSLWRPVLLALELVVCSFHVPPGVSGEFEIVQLHGAASAEDDSVCESLQQGIDTVRRGDGCYLVYRYPVEALGVFMAARLYLLARFVRSSSALHSPWISLVGSLNGVDAMKPFFHFKSIFKLHPLNVLLPLTVLNTLLTAAIVRVLERPVQAAFDNYWIVTLVNVYLIV</sequence>
<evidence type="ECO:0000256" key="1">
    <source>
        <dbReference type="ARBA" id="ARBA00004141"/>
    </source>
</evidence>
<comment type="subcellular location">
    <subcellularLocation>
        <location evidence="1">Membrane</location>
        <topology evidence="1">Multi-pass membrane protein</topology>
    </subcellularLocation>
</comment>
<organism evidence="6 7">
    <name type="scientific">Phytophthora sojae (strain P6497)</name>
    <name type="common">Soybean stem and root rot agent</name>
    <name type="synonym">Phytophthora megasperma f. sp. glycines</name>
    <dbReference type="NCBI Taxonomy" id="1094619"/>
    <lineage>
        <taxon>Eukaryota</taxon>
        <taxon>Sar</taxon>
        <taxon>Stramenopiles</taxon>
        <taxon>Oomycota</taxon>
        <taxon>Peronosporomycetes</taxon>
        <taxon>Peronosporales</taxon>
        <taxon>Peronosporaceae</taxon>
        <taxon>Phytophthora</taxon>
    </lineage>
</organism>
<gene>
    <name evidence="6" type="ORF">PHYSODRAFT_562558</name>
</gene>
<dbReference type="EMBL" id="JH159156">
    <property type="protein sequence ID" value="EGZ14171.1"/>
    <property type="molecule type" value="Genomic_DNA"/>
</dbReference>
<dbReference type="GO" id="GO:0016286">
    <property type="term" value="F:small conductance calcium-activated potassium channel activity"/>
    <property type="evidence" value="ECO:0007669"/>
    <property type="project" value="InterPro"/>
</dbReference>
<dbReference type="InParanoid" id="G4ZRZ2"/>
<keyword evidence="3 5" id="KW-1133">Transmembrane helix</keyword>
<feature type="transmembrane region" description="Helical" evidence="5">
    <location>
        <begin position="475"/>
        <end position="495"/>
    </location>
</feature>
<accession>G4ZRZ2</accession>
<keyword evidence="4 5" id="KW-0472">Membrane</keyword>
<evidence type="ECO:0000256" key="5">
    <source>
        <dbReference type="SAM" id="Phobius"/>
    </source>
</evidence>
<feature type="transmembrane region" description="Helical" evidence="5">
    <location>
        <begin position="696"/>
        <end position="713"/>
    </location>
</feature>
<dbReference type="GO" id="GO:0015171">
    <property type="term" value="F:amino acid transmembrane transporter activity"/>
    <property type="evidence" value="ECO:0007669"/>
    <property type="project" value="TreeGrafter"/>
</dbReference>
<dbReference type="InterPro" id="IPR015449">
    <property type="entry name" value="K_chnl_Ca-activ_SK"/>
</dbReference>
<dbReference type="GeneID" id="20663663"/>
<name>G4ZRZ2_PHYSP</name>
<dbReference type="GO" id="GO:0016020">
    <property type="term" value="C:membrane"/>
    <property type="evidence" value="ECO:0007669"/>
    <property type="project" value="UniProtKB-SubCell"/>
</dbReference>
<feature type="transmembrane region" description="Helical" evidence="5">
    <location>
        <begin position="373"/>
        <end position="396"/>
    </location>
</feature>
<feature type="transmembrane region" description="Helical" evidence="5">
    <location>
        <begin position="278"/>
        <end position="296"/>
    </location>
</feature>
<reference evidence="6 7" key="1">
    <citation type="journal article" date="2006" name="Science">
        <title>Phytophthora genome sequences uncover evolutionary origins and mechanisms of pathogenesis.</title>
        <authorList>
            <person name="Tyler B.M."/>
            <person name="Tripathy S."/>
            <person name="Zhang X."/>
            <person name="Dehal P."/>
            <person name="Jiang R.H."/>
            <person name="Aerts A."/>
            <person name="Arredondo F.D."/>
            <person name="Baxter L."/>
            <person name="Bensasson D."/>
            <person name="Beynon J.L."/>
            <person name="Chapman J."/>
            <person name="Damasceno C.M."/>
            <person name="Dorrance A.E."/>
            <person name="Dou D."/>
            <person name="Dickerman A.W."/>
            <person name="Dubchak I.L."/>
            <person name="Garbelotto M."/>
            <person name="Gijzen M."/>
            <person name="Gordon S.G."/>
            <person name="Govers F."/>
            <person name="Grunwald N.J."/>
            <person name="Huang W."/>
            <person name="Ivors K.L."/>
            <person name="Jones R.W."/>
            <person name="Kamoun S."/>
            <person name="Krampis K."/>
            <person name="Lamour K.H."/>
            <person name="Lee M.K."/>
            <person name="McDonald W.H."/>
            <person name="Medina M."/>
            <person name="Meijer H.J."/>
            <person name="Nordberg E.K."/>
            <person name="Maclean D.J."/>
            <person name="Ospina-Giraldo M.D."/>
            <person name="Morris P.F."/>
            <person name="Phuntumart V."/>
            <person name="Putnam N.H."/>
            <person name="Rash S."/>
            <person name="Rose J.K."/>
            <person name="Sakihama Y."/>
            <person name="Salamov A.A."/>
            <person name="Savidor A."/>
            <person name="Scheuring C.F."/>
            <person name="Smith B.M."/>
            <person name="Sobral B.W."/>
            <person name="Terry A."/>
            <person name="Torto-Alalibo T.A."/>
            <person name="Win J."/>
            <person name="Xu Z."/>
            <person name="Zhang H."/>
            <person name="Grigoriev I.V."/>
            <person name="Rokhsar D.S."/>
            <person name="Boore J.L."/>
        </authorList>
    </citation>
    <scope>NUCLEOTIDE SEQUENCE [LARGE SCALE GENOMIC DNA]</scope>
    <source>
        <strain evidence="6 7">P6497</strain>
    </source>
</reference>
<dbReference type="PANTHER" id="PTHR43243:SF11">
    <property type="entry name" value="AMINO ACID PERMEASE_ SLC12A DOMAIN-CONTAINING PROTEIN"/>
    <property type="match status" value="1"/>
</dbReference>
<dbReference type="KEGG" id="psoj:PHYSODRAFT_562558"/>
<dbReference type="PANTHER" id="PTHR43243">
    <property type="entry name" value="INNER MEMBRANE TRANSPORTER YGJI-RELATED"/>
    <property type="match status" value="1"/>
</dbReference>
<keyword evidence="7" id="KW-1185">Reference proteome</keyword>
<evidence type="ECO:0000256" key="3">
    <source>
        <dbReference type="ARBA" id="ARBA00022989"/>
    </source>
</evidence>
<dbReference type="Proteomes" id="UP000002640">
    <property type="component" value="Unassembled WGS sequence"/>
</dbReference>
<dbReference type="AlphaFoldDB" id="G4ZRZ2"/>
<protein>
    <recommendedName>
        <fullName evidence="8">Transmembrane protein</fullName>
    </recommendedName>
</protein>